<keyword evidence="3 9" id="KW-0646">Protease inhibitor</keyword>
<dbReference type="SUPFAM" id="SSF57362">
    <property type="entry name" value="BPTI-like"/>
    <property type="match status" value="4"/>
</dbReference>
<feature type="disulfide bond" evidence="9">
    <location>
        <begin position="799"/>
        <end position="814"/>
    </location>
</feature>
<dbReference type="GO" id="GO:0004867">
    <property type="term" value="F:serine-type endopeptidase inhibitor activity"/>
    <property type="evidence" value="ECO:0007669"/>
    <property type="project" value="UniProtKB-UniRule"/>
</dbReference>
<proteinExistence type="inferred from homology"/>
<name>A0AAW0TY24_SCYPA</name>
<evidence type="ECO:0000256" key="4">
    <source>
        <dbReference type="ARBA" id="ARBA00022737"/>
    </source>
</evidence>
<dbReference type="Pfam" id="PF00014">
    <property type="entry name" value="Kunitz_BPTI"/>
    <property type="match status" value="3"/>
</dbReference>
<dbReference type="EMBL" id="JARAKH010000022">
    <property type="protein sequence ID" value="KAK8392654.1"/>
    <property type="molecule type" value="Genomic_DNA"/>
</dbReference>
<dbReference type="PRINTS" id="PR00759">
    <property type="entry name" value="BASICPTASE"/>
</dbReference>
<feature type="domain" description="Pacifastin" evidence="13">
    <location>
        <begin position="885"/>
        <end position="918"/>
    </location>
</feature>
<evidence type="ECO:0000256" key="6">
    <source>
        <dbReference type="ARBA" id="ARBA00023157"/>
    </source>
</evidence>
<feature type="domain" description="Pacifastin" evidence="13">
    <location>
        <begin position="1324"/>
        <end position="1357"/>
    </location>
</feature>
<evidence type="ECO:0000313" key="15">
    <source>
        <dbReference type="Proteomes" id="UP001487740"/>
    </source>
</evidence>
<dbReference type="PROSITE" id="PS00280">
    <property type="entry name" value="BPTI_KUNITZ_1"/>
    <property type="match status" value="1"/>
</dbReference>
<feature type="disulfide bond" evidence="9">
    <location>
        <begin position="474"/>
        <end position="489"/>
    </location>
</feature>
<dbReference type="InterPro" id="IPR036201">
    <property type="entry name" value="Pacifastin_dom_sf"/>
</dbReference>
<keyword evidence="15" id="KW-1185">Reference proteome</keyword>
<dbReference type="InterPro" id="IPR020901">
    <property type="entry name" value="Prtase_inh_Kunz-CS"/>
</dbReference>
<feature type="domain" description="Pacifastin" evidence="13">
    <location>
        <begin position="927"/>
        <end position="962"/>
    </location>
</feature>
<dbReference type="InterPro" id="IPR029856">
    <property type="entry name" value="AMBP"/>
</dbReference>
<reference evidence="14 15" key="1">
    <citation type="submission" date="2023-03" db="EMBL/GenBank/DDBJ databases">
        <title>High-quality genome of Scylla paramamosain provides insights in environmental adaptation.</title>
        <authorList>
            <person name="Zhang L."/>
        </authorList>
    </citation>
    <scope>NUCLEOTIDE SEQUENCE [LARGE SCALE GENOMIC DNA]</scope>
    <source>
        <strain evidence="14">LZ_2023a</strain>
        <tissue evidence="14">Muscle</tissue>
    </source>
</reference>
<feature type="disulfide bond" evidence="9">
    <location>
        <begin position="1238"/>
        <end position="1253"/>
    </location>
</feature>
<evidence type="ECO:0000259" key="12">
    <source>
        <dbReference type="PROSITE" id="PS51233"/>
    </source>
</evidence>
<dbReference type="SMART" id="SM00131">
    <property type="entry name" value="KU"/>
    <property type="match status" value="3"/>
</dbReference>
<dbReference type="GO" id="GO:0005576">
    <property type="term" value="C:extracellular region"/>
    <property type="evidence" value="ECO:0007669"/>
    <property type="project" value="UniProtKB-SubCell"/>
</dbReference>
<feature type="domain" description="Pacifastin" evidence="13">
    <location>
        <begin position="842"/>
        <end position="875"/>
    </location>
</feature>
<dbReference type="InterPro" id="IPR008037">
    <property type="entry name" value="Pacifastin_dom"/>
</dbReference>
<feature type="domain" description="Pacifastin" evidence="13">
    <location>
        <begin position="1235"/>
        <end position="1268"/>
    </location>
</feature>
<feature type="domain" description="BPTI/Kunitz inhibitor" evidence="11">
    <location>
        <begin position="1412"/>
        <end position="1464"/>
    </location>
</feature>
<feature type="disulfide bond" evidence="9">
    <location>
        <begin position="1143"/>
        <end position="1158"/>
    </location>
</feature>
<evidence type="ECO:0000256" key="9">
    <source>
        <dbReference type="PROSITE-ProRule" id="PRU00776"/>
    </source>
</evidence>
<feature type="disulfide bond" evidence="9">
    <location>
        <begin position="1289"/>
        <end position="1304"/>
    </location>
</feature>
<feature type="domain" description="Pacifastin" evidence="13">
    <location>
        <begin position="471"/>
        <end position="506"/>
    </location>
</feature>
<keyword evidence="6 9" id="KW-1015">Disulfide bond</keyword>
<dbReference type="SMART" id="SM00215">
    <property type="entry name" value="VWC_out"/>
    <property type="match status" value="7"/>
</dbReference>
<feature type="domain" description="Pacifastin" evidence="13">
    <location>
        <begin position="967"/>
        <end position="1001"/>
    </location>
</feature>
<feature type="domain" description="Pacifastin" evidence="13">
    <location>
        <begin position="796"/>
        <end position="829"/>
    </location>
</feature>
<feature type="domain" description="Pacifastin" evidence="13">
    <location>
        <begin position="1140"/>
        <end position="1173"/>
    </location>
</feature>
<dbReference type="SUPFAM" id="SSF57283">
    <property type="entry name" value="PMP inhibitors"/>
    <property type="match status" value="6"/>
</dbReference>
<evidence type="ECO:0000256" key="2">
    <source>
        <dbReference type="ARBA" id="ARBA00022525"/>
    </source>
</evidence>
<feature type="domain" description="Pacifastin" evidence="13">
    <location>
        <begin position="1013"/>
        <end position="1049"/>
    </location>
</feature>
<dbReference type="InterPro" id="IPR001846">
    <property type="entry name" value="VWF_type-D"/>
</dbReference>
<sequence>MYSRLRWWCEQDSNKLVSLRGGGRDAAVCGDSSCCVVSLAMLSTMARHVAAALCYAILLAVCGMEARQSCCFGKTRLAHGETALTLKRCCVSFMCNNGDIETVYFGNPETGECHEEDKHPYGRQKYLYPECKFDGQIYPNGTKLLAHCSGLICVNGQWEATGIIEDCCAHCFLFNTHHVYTFDDNLYIWGSPCNYSVVQTGLTHHPKVAIFSSFGSCFNTNSQPYCLQQTTFRNDPYTVITLMNEPGDAIFDILVNGNAYTVPDNVVQEVRSSPVLIHPVLAWRELGCVFLLGSSGLMIKYCLHRMDVWAFPTLSSTPDSLHGLCGHFNFYPSDDMTARDGIVYPVSTYPLAFPESWRTLEQSHPRCSSPMPNIYSSPTTSDSCVASATKKQEYHAKCSQFLHPVLGLDTELKFHVDACERDLCLMDQGGVSETEQRMWLIEMVKITQHSKLLLAQIKGVFVPHPLFAPLEGFCVAGSSWTQECNRCGCTESRSVPVCTLISCTEDFLPKLGGEFCTNGSRWRISDCNLCVCINKGIVCSFDECSSTTLTVSTFSTLPPSFVCGLRPEPGLCDPVLQWYYDFESGRCSQFFSTHCGANHNKFDTKEDCEAMCGFLTTSRTVTPATPVPLLCYMRWDAGTCREAELKYYYAPSTGTCIPAYYSGLWSDTTTTDTTTTTTITASTCPPEMLICPQDCGIKYIIDFATNCPRSGEAVTCELDSASDSMKVQVLLLLLGAAVAAATSPPFVELPDGLDAAECEGQPLVDRWRKDCNWCSCNDGKARCSRRLCAEGVQDPEPQCEGSPTWKNDCNTCRCAGGRAVCTAKQCGQVDPQQQVVEVQVENAECEDGSRWRVECNWCVCQGGKSLCTEINCDDWNEAQAQEEGILECHGTSRWKKDCNWCGCANGRGFCTKRGCVQTGPFANLAEDAVCVPGSRWLVDCNWCGCSDDGRSSFCTLMACIPGYVHEGRTCDEGSLWKTDDCNICRCINGVSACTKRLCATPHQEPRKPQVSDEPECQGDPSTDRWRQDCNWCSCRNGVGACSRRLCAEGVKDDQPECEGNPSWMKDCNRCTCADGRAVCTTKFCGIPRQQPRRPQVSDEPECQGDPSTDRWRQDCNWCSCRNGVGACSRRMCAEGEEDDQPECEGNPSWMKDCNRCTCVDGRAVCTTKFCGPLLARPAIATVHRTPVGPLGPALEPVCQGNPDTAFWFKDCNRCRCVNGVAACSRRLCRPGEVNSPRCGGNASWKKDCNHCHCSNGTAVCTTKFCGVRRGPAQSRGGQAPVMQISKPVCEDGSRWRVDCNWCTCHNGMALCTKRACIDENDVSGPECEGDATWKRDCNWCTCGDGMALCTRMACLKEVKKPCVEGTSWRNGCNICRCSHGFVLCTKKGCPQTGRQIPCQGESCGPSQLPELCNLPAVQGLLTCTAFIPKWTYSKTEGACIRIVYGGCRGTANLFDTEDQCKAACPSTTTITIPQTRRTYALAKSNAGGRCQLPITSGPCFGSFHHFAYNSTSGLCQKFLFGGCGGNSNNFETKEECVTVCEESQAATCDKFKCPWQLWDHYLAKECVPQYTEDACCPTSFQCPSASESGKDPSKCHYRGVSYSVGDAVPVDDPCSASCTCALPHDPSSLPEVNCANVECPELFRPPRPGCRPLYRADTCCAYDYECADPDSPAPVPRADVCPWQNKTYEVGSKMYFDNYPCQSCICGPGFTGPNGPGCSRIDCGLEFRYTHEINRGCTPIFFESRCCPIGWMCPDDSRIDSDQQQEQQQQAGSTDESAVCHLGDTRLTVGQVLGLTDCKIECRCVTPPELTCVQYRSCEAKQENADQRACPPLECGAGCHPVVGTPGQCPTCSCSSEIFSCPAQTCPSKCRPELDLETGCPSCKCQCPKELECPTDCPSHTVLDEATGCPRCECQPGSPQACPVQPDGKVPCPQDCSVIKAVDENGCEVCKCDPNDPENPFVSLHPPCPGEGEAPCPMDCGIIRRMDENGCEVCECDPDDTGHPFHPLIPPTFNADATGCRTMPDGRAPCPMDCAIIRRTDENGCEVCECDPDDTGHPFHPLIPPTFNADATGCRTMPDGRAPCPMDCAIIRRTDENGCEVCECDPNYTGNPFGPPQAAAHPAHRVRRSCPSEAEAPCPADCAIIRYTDTNGCGVCKCDPTNPGNPFNPLPVFPPVNRGCPYPEGSAPCPMDCGIMRVKDENGCEVCRCDPNNTGNPFGPHVPPPRPYRYFW</sequence>
<dbReference type="Proteomes" id="UP001487740">
    <property type="component" value="Unassembled WGS sequence"/>
</dbReference>
<feature type="disulfide bond" evidence="9">
    <location>
        <begin position="1362"/>
        <end position="1377"/>
    </location>
</feature>
<feature type="domain" description="Pacifastin" evidence="13">
    <location>
        <begin position="1099"/>
        <end position="1135"/>
    </location>
</feature>
<feature type="domain" description="BPTI/Kunitz inhibitor" evidence="11">
    <location>
        <begin position="563"/>
        <end position="612"/>
    </location>
</feature>
<dbReference type="InterPro" id="IPR001007">
    <property type="entry name" value="VWF_dom"/>
</dbReference>
<comment type="caution">
    <text evidence="14">The sequence shown here is derived from an EMBL/GenBank/DDBJ whole genome shotgun (WGS) entry which is preliminary data.</text>
</comment>
<feature type="domain" description="Pacifastin" evidence="13">
    <location>
        <begin position="1286"/>
        <end position="1319"/>
    </location>
</feature>
<feature type="site" description="Reactive bond" evidence="9">
    <location>
        <begin position="1167"/>
        <end position="1168"/>
    </location>
</feature>
<feature type="disulfide bond" evidence="9">
    <location>
        <begin position="930"/>
        <end position="945"/>
    </location>
</feature>
<evidence type="ECO:0000256" key="7">
    <source>
        <dbReference type="ARBA" id="ARBA00023180"/>
    </source>
</evidence>
<dbReference type="Gene3D" id="4.10.410.10">
    <property type="entry name" value="Pancreatic trypsin inhibitor Kunitz domain"/>
    <property type="match status" value="3"/>
</dbReference>
<dbReference type="PROSITE" id="PS51233">
    <property type="entry name" value="VWFD"/>
    <property type="match status" value="1"/>
</dbReference>
<evidence type="ECO:0000256" key="1">
    <source>
        <dbReference type="ARBA" id="ARBA00004613"/>
    </source>
</evidence>
<feature type="disulfide bond" evidence="9">
    <location>
        <begin position="845"/>
        <end position="860"/>
    </location>
</feature>
<feature type="site" description="Reactive bond" evidence="9">
    <location>
        <begin position="1386"/>
        <end position="1387"/>
    </location>
</feature>
<keyword evidence="5 9" id="KW-0722">Serine protease inhibitor</keyword>
<comment type="caution">
    <text evidence="9">Lacks conserved residue(s) required for the propagation of feature annotation.</text>
</comment>
<keyword evidence="4" id="KW-0677">Repeat</keyword>
<keyword evidence="2" id="KW-0964">Secreted</keyword>
<feature type="disulfide bond" evidence="9">
    <location>
        <begin position="1327"/>
        <end position="1342"/>
    </location>
</feature>
<comment type="similarity">
    <text evidence="8 9">Belongs to the protease inhibitor I19 family.</text>
</comment>
<dbReference type="PROSITE" id="PS51446">
    <property type="entry name" value="PACIFASTIN"/>
    <property type="match status" value="14"/>
</dbReference>
<feature type="region of interest" description="Disordered" evidence="10">
    <location>
        <begin position="1003"/>
        <end position="1024"/>
    </location>
</feature>
<keyword evidence="7" id="KW-0325">Glycoprotein</keyword>
<dbReference type="FunFam" id="4.10.410.10:FF:000020">
    <property type="entry name" value="Collagen, type VI, alpha 3"/>
    <property type="match status" value="1"/>
</dbReference>
<evidence type="ECO:0000256" key="8">
    <source>
        <dbReference type="ARBA" id="ARBA00029459"/>
    </source>
</evidence>
<evidence type="ECO:0000256" key="10">
    <source>
        <dbReference type="SAM" id="MobiDB-lite"/>
    </source>
</evidence>
<feature type="site" description="Reactive bond" evidence="9">
    <location>
        <begin position="1081"/>
        <end position="1082"/>
    </location>
</feature>
<feature type="site" description="Reactive bond" evidence="9">
    <location>
        <begin position="823"/>
        <end position="824"/>
    </location>
</feature>
<evidence type="ECO:0000259" key="11">
    <source>
        <dbReference type="PROSITE" id="PS50279"/>
    </source>
</evidence>
<feature type="domain" description="Pacifastin" evidence="13">
    <location>
        <begin position="1359"/>
        <end position="1392"/>
    </location>
</feature>
<dbReference type="PANTHER" id="PTHR46676:SF1">
    <property type="entry name" value="PROTEIN AMBP"/>
    <property type="match status" value="1"/>
</dbReference>
<dbReference type="SUPFAM" id="SSF57603">
    <property type="entry name" value="FnI-like domain"/>
    <property type="match status" value="1"/>
</dbReference>
<dbReference type="InterPro" id="IPR036880">
    <property type="entry name" value="Kunitz_BPTI_sf"/>
</dbReference>
<comment type="subcellular location">
    <subcellularLocation>
        <location evidence="1">Secreted</location>
    </subcellularLocation>
</comment>
<feature type="site" description="Reactive bond" evidence="9">
    <location>
        <begin position="1262"/>
        <end position="1263"/>
    </location>
</feature>
<dbReference type="Pfam" id="PF05375">
    <property type="entry name" value="Pacifastin_I"/>
    <property type="match status" value="15"/>
</dbReference>
<dbReference type="PANTHER" id="PTHR46676">
    <property type="entry name" value="PROTEIN AMBP"/>
    <property type="match status" value="1"/>
</dbReference>
<dbReference type="PROSITE" id="PS50279">
    <property type="entry name" value="BPTI_KUNITZ_2"/>
    <property type="match status" value="3"/>
</dbReference>
<dbReference type="CDD" id="cd00109">
    <property type="entry name" value="Kunitz-type"/>
    <property type="match status" value="2"/>
</dbReference>
<organism evidence="14 15">
    <name type="scientific">Scylla paramamosain</name>
    <name type="common">Mud crab</name>
    <dbReference type="NCBI Taxonomy" id="85552"/>
    <lineage>
        <taxon>Eukaryota</taxon>
        <taxon>Metazoa</taxon>
        <taxon>Ecdysozoa</taxon>
        <taxon>Arthropoda</taxon>
        <taxon>Crustacea</taxon>
        <taxon>Multicrustacea</taxon>
        <taxon>Malacostraca</taxon>
        <taxon>Eumalacostraca</taxon>
        <taxon>Eucarida</taxon>
        <taxon>Decapoda</taxon>
        <taxon>Pleocyemata</taxon>
        <taxon>Brachyura</taxon>
        <taxon>Eubrachyura</taxon>
        <taxon>Portunoidea</taxon>
        <taxon>Portunidae</taxon>
        <taxon>Portuninae</taxon>
        <taxon>Scylla</taxon>
    </lineage>
</organism>
<evidence type="ECO:0000313" key="14">
    <source>
        <dbReference type="EMBL" id="KAK8392654.1"/>
    </source>
</evidence>
<gene>
    <name evidence="14" type="ORF">O3P69_014824</name>
</gene>
<evidence type="ECO:0000256" key="3">
    <source>
        <dbReference type="ARBA" id="ARBA00022690"/>
    </source>
</evidence>
<accession>A0AAW0TY24</accession>
<feature type="domain" description="VWFD" evidence="12">
    <location>
        <begin position="169"/>
        <end position="368"/>
    </location>
</feature>
<dbReference type="InterPro" id="IPR002223">
    <property type="entry name" value="Kunitz_BPTI"/>
</dbReference>
<feature type="disulfide bond" evidence="9">
    <location>
        <begin position="888"/>
        <end position="903"/>
    </location>
</feature>
<protein>
    <submittedName>
        <fullName evidence="14">Uncharacterized protein</fullName>
    </submittedName>
</protein>
<feature type="domain" description="Pacifastin" evidence="13">
    <location>
        <begin position="1054"/>
        <end position="1087"/>
    </location>
</feature>
<evidence type="ECO:0000259" key="13">
    <source>
        <dbReference type="PROSITE" id="PS51446"/>
    </source>
</evidence>
<dbReference type="SMART" id="SM00214">
    <property type="entry name" value="VWC"/>
    <property type="match status" value="4"/>
</dbReference>
<evidence type="ECO:0000256" key="5">
    <source>
        <dbReference type="ARBA" id="ARBA00022900"/>
    </source>
</evidence>
<feature type="disulfide bond" evidence="9">
    <location>
        <begin position="1057"/>
        <end position="1072"/>
    </location>
</feature>
<feature type="domain" description="BPTI/Kunitz inhibitor" evidence="11">
    <location>
        <begin position="1490"/>
        <end position="1540"/>
    </location>
</feature>